<dbReference type="InterPro" id="IPR019749">
    <property type="entry name" value="Band_41_domain"/>
</dbReference>
<dbReference type="SUPFAM" id="SSF47031">
    <property type="entry name" value="Second domain of FERM"/>
    <property type="match status" value="1"/>
</dbReference>
<keyword evidence="10" id="KW-0547">Nucleotide-binding</keyword>
<evidence type="ECO:0000256" key="9">
    <source>
        <dbReference type="ARBA" id="ARBA00022679"/>
    </source>
</evidence>
<keyword evidence="7" id="KW-0963">Cytoplasm</keyword>
<dbReference type="EC" id="2.7.10.1" evidence="5"/>
<feature type="compositionally biased region" description="Basic residues" evidence="18">
    <location>
        <begin position="1"/>
        <end position="10"/>
    </location>
</feature>
<dbReference type="GO" id="GO:0008284">
    <property type="term" value="P:positive regulation of cell population proliferation"/>
    <property type="evidence" value="ECO:0007669"/>
    <property type="project" value="UniProtKB-ARBA"/>
</dbReference>
<comment type="catalytic activity">
    <reaction evidence="17">
        <text>L-tyrosyl-[protein] + ATP = O-phospho-L-tyrosyl-[protein] + ADP + H(+)</text>
        <dbReference type="Rhea" id="RHEA:10596"/>
        <dbReference type="Rhea" id="RHEA-COMP:10136"/>
        <dbReference type="Rhea" id="RHEA-COMP:20101"/>
        <dbReference type="ChEBI" id="CHEBI:15378"/>
        <dbReference type="ChEBI" id="CHEBI:30616"/>
        <dbReference type="ChEBI" id="CHEBI:46858"/>
        <dbReference type="ChEBI" id="CHEBI:61978"/>
        <dbReference type="ChEBI" id="CHEBI:456216"/>
        <dbReference type="EC" id="2.7.10.1"/>
    </reaction>
</comment>
<evidence type="ECO:0000313" key="24">
    <source>
        <dbReference type="WormBase" id="SRAE_2000323400"/>
    </source>
</evidence>
<dbReference type="InterPro" id="IPR000719">
    <property type="entry name" value="Prot_kinase_dom"/>
</dbReference>
<dbReference type="InterPro" id="IPR049385">
    <property type="entry name" value="FAK1-like_FERM_C"/>
</dbReference>
<evidence type="ECO:0000259" key="20">
    <source>
        <dbReference type="PROSITE" id="PS50057"/>
    </source>
</evidence>
<gene>
    <name evidence="21 23 24" type="ORF">SRAE_2000323400</name>
</gene>
<dbReference type="Pfam" id="PF18038">
    <property type="entry name" value="FERM_N_2"/>
    <property type="match status" value="1"/>
</dbReference>
<keyword evidence="22" id="KW-1185">Reference proteome</keyword>
<dbReference type="InterPro" id="IPR001245">
    <property type="entry name" value="Ser-Thr/Tyr_kinase_cat_dom"/>
</dbReference>
<keyword evidence="11 21" id="KW-0418">Kinase</keyword>
<dbReference type="GO" id="GO:0005737">
    <property type="term" value="C:cytoplasm"/>
    <property type="evidence" value="ECO:0007669"/>
    <property type="project" value="UniProtKB-SubCell"/>
</dbReference>
<evidence type="ECO:0000256" key="8">
    <source>
        <dbReference type="ARBA" id="ARBA00022553"/>
    </source>
</evidence>
<dbReference type="PRINTS" id="PR00109">
    <property type="entry name" value="TYRKINASE"/>
</dbReference>
<dbReference type="Gene3D" id="1.20.80.10">
    <property type="match status" value="1"/>
</dbReference>
<dbReference type="STRING" id="34506.A0A090LK98"/>
<dbReference type="PANTHER" id="PTHR46221:SF9">
    <property type="entry name" value="NON-SPECIFIC PROTEIN-TYROSINE KINASE"/>
    <property type="match status" value="1"/>
</dbReference>
<evidence type="ECO:0000256" key="5">
    <source>
        <dbReference type="ARBA" id="ARBA00011902"/>
    </source>
</evidence>
<dbReference type="SUPFAM" id="SSF54236">
    <property type="entry name" value="Ubiquitin-like"/>
    <property type="match status" value="1"/>
</dbReference>
<dbReference type="InterPro" id="IPR008266">
    <property type="entry name" value="Tyr_kinase_AS"/>
</dbReference>
<dbReference type="PROSITE" id="PS50057">
    <property type="entry name" value="FERM_3"/>
    <property type="match status" value="1"/>
</dbReference>
<dbReference type="OMA" id="RYDEQTT"/>
<dbReference type="GO" id="GO:0007172">
    <property type="term" value="P:signal complex assembly"/>
    <property type="evidence" value="ECO:0007669"/>
    <property type="project" value="InterPro"/>
</dbReference>
<dbReference type="GO" id="GO:0042995">
    <property type="term" value="C:cell projection"/>
    <property type="evidence" value="ECO:0007669"/>
    <property type="project" value="UniProtKB-SubCell"/>
</dbReference>
<dbReference type="WormBase" id="SRAE_2000323400">
    <property type="protein sequence ID" value="SRP12097"/>
    <property type="gene ID" value="WBGene00263455"/>
</dbReference>
<evidence type="ECO:0000256" key="10">
    <source>
        <dbReference type="ARBA" id="ARBA00022741"/>
    </source>
</evidence>
<dbReference type="SUPFAM" id="SSF68993">
    <property type="entry name" value="FAT domain of focal adhesion kinase"/>
    <property type="match status" value="1"/>
</dbReference>
<dbReference type="RefSeq" id="XP_024507778.1">
    <property type="nucleotide sequence ID" value="XM_024654403.1"/>
</dbReference>
<dbReference type="EMBL" id="LN609529">
    <property type="protein sequence ID" value="CEF68578.1"/>
    <property type="molecule type" value="Genomic_DNA"/>
</dbReference>
<dbReference type="InterPro" id="IPR035963">
    <property type="entry name" value="FERM_2"/>
</dbReference>
<dbReference type="GO" id="GO:0061564">
    <property type="term" value="P:axon development"/>
    <property type="evidence" value="ECO:0007669"/>
    <property type="project" value="UniProtKB-ARBA"/>
</dbReference>
<evidence type="ECO:0000256" key="3">
    <source>
        <dbReference type="ARBA" id="ARBA00004413"/>
    </source>
</evidence>
<proteinExistence type="predicted"/>
<dbReference type="InterPro" id="IPR014352">
    <property type="entry name" value="FERM/acyl-CoA-bd_prot_sf"/>
</dbReference>
<evidence type="ECO:0000313" key="23">
    <source>
        <dbReference type="WBParaSite" id="SRAE_2000323400.1"/>
    </source>
</evidence>
<feature type="region of interest" description="Disordered" evidence="18">
    <location>
        <begin position="1"/>
        <end position="27"/>
    </location>
</feature>
<keyword evidence="13" id="KW-0965">Cell junction</keyword>
<feature type="region of interest" description="Disordered" evidence="18">
    <location>
        <begin position="71"/>
        <end position="91"/>
    </location>
</feature>
<dbReference type="AlphaFoldDB" id="A0A090LK98"/>
<dbReference type="InterPro" id="IPR019748">
    <property type="entry name" value="FERM_central"/>
</dbReference>
<reference evidence="23" key="2">
    <citation type="submission" date="2020-12" db="UniProtKB">
        <authorList>
            <consortium name="WormBaseParasite"/>
        </authorList>
    </citation>
    <scope>IDENTIFICATION</scope>
</reference>
<dbReference type="Gene3D" id="1.10.510.10">
    <property type="entry name" value="Transferase(Phosphotransferase) domain 1"/>
    <property type="match status" value="1"/>
</dbReference>
<dbReference type="SUPFAM" id="SSF50729">
    <property type="entry name" value="PH domain-like"/>
    <property type="match status" value="1"/>
</dbReference>
<dbReference type="Gene3D" id="3.10.20.90">
    <property type="entry name" value="Phosphatidylinositol 3-kinase Catalytic Subunit, Chain A, domain 1"/>
    <property type="match status" value="1"/>
</dbReference>
<dbReference type="PROSITE" id="PS00109">
    <property type="entry name" value="PROTEIN_KINASE_TYR"/>
    <property type="match status" value="1"/>
</dbReference>
<sequence length="995" mass="116156">MNYSLRHRQNFHNTSTPEHHHIDRNSYFSYNSSSPPLTRYNNTGLIKQHRNINWQQLNQFHNYHHHSQDINHIPNFHTTSSSPYNSLSNPKPLSLNDNVNSMSPTTTSIIRVNLVNGTSKSIRYDSHTNIERVIQVLLAGLNIDSVSNLRFSLRLIKFPHGQSVQNNESIWLHPKLIIKDVINLYFIDNTTKNHLKFELRMRFIPDDLQEMYQVETDAFLYLFEQLRSDYLAQIAWRIDSTLAIEIGSILLRKRFSSLTSCNIEKKLNFDIIDKEGGLKAYFPEGLVINEKPKHLKRIILNSVKKYSKFSEIECIFKFMQHMMKLSHFDTEIFCVSLDYGKGSSAELYVGSSKDVSYKTESMAGPVKLFLFKEIVEIRVKRIDKGSDKSLIIIRVSGNNQPVLLVLSTLEMAFNLAHLLDGYQALVMQHGSVWNVKNILLGSPYLNDNNIYHTNLYLSNRKKNVMFPIDTTTSSSSTSSPLTIRKEDLKIDRTKILLEELLGEGHFAIKVCKSNTEQKEIDNFIEEAHLMYNFCHPHIIKLIGICDDNPVWIIMELSPLGELRQYLIRQKYSIDLYTQIMFSYQLSTALKYLHDKKFVHRDIAARNVLVSSDKCVKLSDFGLSRFLQDEDYYTSEHSKLLPIKWMSPESINFRKFDAMTDVWMFGVCIWEILSYGLKPWQGIRNHEVILKLEKGIRLEIPVGCPLVIYDLLYNMWNYEKNKRPTMEYIKNSLYDILLQLEKGIPHNQLEMIKPIKRSTINNIYNDNKCSIYKPIGSIKLDTTQVEPTFLIKALEQQRLQSEEDEKWLNEFESGNFSKDERDIDSGKNSESSGCGYQFDRDNDAIYKTVTELIECITKFNQNYKKSLSNDDFVRYVSYITNALKNLFHESTKNLILLEEEDRKCVEKAETLLADNMNEMAKAMAYVVEPFIENCDILEESRLEVLKITHMLAINSKHYLESFDNARLKTRYQRRRKRYERHLEDQESLKPGKISFC</sequence>
<dbReference type="SMART" id="SM00219">
    <property type="entry name" value="TyrKc"/>
    <property type="match status" value="1"/>
</dbReference>
<evidence type="ECO:0000256" key="13">
    <source>
        <dbReference type="ARBA" id="ARBA00022949"/>
    </source>
</evidence>
<dbReference type="PANTHER" id="PTHR46221">
    <property type="entry name" value="FERM AND PDZ DOMAIN-CONTAINING PROTEIN FAMILY MEMBER"/>
    <property type="match status" value="1"/>
</dbReference>
<evidence type="ECO:0000256" key="14">
    <source>
        <dbReference type="ARBA" id="ARBA00023136"/>
    </source>
</evidence>
<dbReference type="InterPro" id="IPR036137">
    <property type="entry name" value="Focal_adhe_kin_target_dom_sf"/>
</dbReference>
<dbReference type="GO" id="GO:0005925">
    <property type="term" value="C:focal adhesion"/>
    <property type="evidence" value="ECO:0007669"/>
    <property type="project" value="UniProtKB-SubCell"/>
</dbReference>
<keyword evidence="16" id="KW-0966">Cell projection</keyword>
<evidence type="ECO:0000259" key="19">
    <source>
        <dbReference type="PROSITE" id="PS50011"/>
    </source>
</evidence>
<dbReference type="GeneID" id="36380948"/>
<dbReference type="WBParaSite" id="SRAE_2000323400.1">
    <property type="protein sequence ID" value="SRAE_2000323400.1"/>
    <property type="gene ID" value="WBGene00263455"/>
</dbReference>
<feature type="domain" description="FERM" evidence="20">
    <location>
        <begin position="108"/>
        <end position="430"/>
    </location>
</feature>
<evidence type="ECO:0000256" key="12">
    <source>
        <dbReference type="ARBA" id="ARBA00022840"/>
    </source>
</evidence>
<dbReference type="PROSITE" id="PS50011">
    <property type="entry name" value="PROTEIN_KINASE_DOM"/>
    <property type="match status" value="1"/>
</dbReference>
<dbReference type="eggNOG" id="KOG4257">
    <property type="taxonomic scope" value="Eukaryota"/>
</dbReference>
<dbReference type="Pfam" id="PF07714">
    <property type="entry name" value="PK_Tyr_Ser-Thr"/>
    <property type="match status" value="1"/>
</dbReference>
<keyword evidence="8" id="KW-0597">Phosphoprotein</keyword>
<evidence type="ECO:0000256" key="4">
    <source>
        <dbReference type="ARBA" id="ARBA00004496"/>
    </source>
</evidence>
<keyword evidence="14" id="KW-0472">Membrane</keyword>
<dbReference type="Gene3D" id="2.30.29.30">
    <property type="entry name" value="Pleckstrin-homology domain (PH domain)/Phosphotyrosine-binding domain (PTB)"/>
    <property type="match status" value="1"/>
</dbReference>
<dbReference type="InterPro" id="IPR011993">
    <property type="entry name" value="PH-like_dom_sf"/>
</dbReference>
<dbReference type="Pfam" id="PF03623">
    <property type="entry name" value="Focal_AT"/>
    <property type="match status" value="1"/>
</dbReference>
<dbReference type="SUPFAM" id="SSF56112">
    <property type="entry name" value="Protein kinase-like (PK-like)"/>
    <property type="match status" value="1"/>
</dbReference>
<dbReference type="GO" id="GO:0004714">
    <property type="term" value="F:transmembrane receptor protein tyrosine kinase activity"/>
    <property type="evidence" value="ECO:0007669"/>
    <property type="project" value="UniProtKB-EC"/>
</dbReference>
<evidence type="ECO:0000256" key="17">
    <source>
        <dbReference type="ARBA" id="ARBA00051243"/>
    </source>
</evidence>
<evidence type="ECO:0000256" key="11">
    <source>
        <dbReference type="ARBA" id="ARBA00022777"/>
    </source>
</evidence>
<evidence type="ECO:0000256" key="6">
    <source>
        <dbReference type="ARBA" id="ARBA00022475"/>
    </source>
</evidence>
<dbReference type="OrthoDB" id="9976756at2759"/>
<evidence type="ECO:0000256" key="15">
    <source>
        <dbReference type="ARBA" id="ARBA00023137"/>
    </source>
</evidence>
<feature type="domain" description="Protein kinase" evidence="19">
    <location>
        <begin position="466"/>
        <end position="736"/>
    </location>
</feature>
<evidence type="ECO:0000256" key="18">
    <source>
        <dbReference type="SAM" id="MobiDB-lite"/>
    </source>
</evidence>
<evidence type="ECO:0000256" key="2">
    <source>
        <dbReference type="ARBA" id="ARBA00004316"/>
    </source>
</evidence>
<evidence type="ECO:0000256" key="1">
    <source>
        <dbReference type="ARBA" id="ARBA00004246"/>
    </source>
</evidence>
<evidence type="ECO:0000256" key="16">
    <source>
        <dbReference type="ARBA" id="ARBA00023273"/>
    </source>
</evidence>
<dbReference type="Gene3D" id="1.20.120.330">
    <property type="entry name" value="Nucleotidyltransferases domain 2"/>
    <property type="match status" value="1"/>
</dbReference>
<dbReference type="Pfam" id="PF00373">
    <property type="entry name" value="FERM_M"/>
    <property type="match status" value="1"/>
</dbReference>
<accession>A0A090LK98</accession>
<dbReference type="CDD" id="cd14473">
    <property type="entry name" value="FERM_B-lobe"/>
    <property type="match status" value="1"/>
</dbReference>
<dbReference type="InterPro" id="IPR041390">
    <property type="entry name" value="FADK_N"/>
</dbReference>
<name>A0A090LK98_STRRB</name>
<dbReference type="Proteomes" id="UP000035682">
    <property type="component" value="Unplaced"/>
</dbReference>
<dbReference type="FunFam" id="1.10.510.10:FF:001512">
    <property type="entry name" value="Receptor tyrosine-protein kinase erbB-2"/>
    <property type="match status" value="1"/>
</dbReference>
<organism evidence="21">
    <name type="scientific">Strongyloides ratti</name>
    <name type="common">Parasitic roundworm</name>
    <dbReference type="NCBI Taxonomy" id="34506"/>
    <lineage>
        <taxon>Eukaryota</taxon>
        <taxon>Metazoa</taxon>
        <taxon>Ecdysozoa</taxon>
        <taxon>Nematoda</taxon>
        <taxon>Chromadorea</taxon>
        <taxon>Rhabditida</taxon>
        <taxon>Tylenchina</taxon>
        <taxon>Panagrolaimomorpha</taxon>
        <taxon>Strongyloidoidea</taxon>
        <taxon>Strongyloididae</taxon>
        <taxon>Strongyloides</taxon>
    </lineage>
</organism>
<keyword evidence="15" id="KW-0829">Tyrosine-protein kinase</keyword>
<evidence type="ECO:0000313" key="21">
    <source>
        <dbReference type="EMBL" id="CEF68578.1"/>
    </source>
</evidence>
<dbReference type="CTD" id="36380948"/>
<reference evidence="21 22" key="1">
    <citation type="submission" date="2014-09" db="EMBL/GenBank/DDBJ databases">
        <authorList>
            <person name="Martin A.A."/>
        </authorList>
    </citation>
    <scope>NUCLEOTIDE SEQUENCE</scope>
    <source>
        <strain evidence="22">ED321</strain>
        <strain evidence="21">ED321 Heterogonic</strain>
    </source>
</reference>
<dbReference type="InterPro" id="IPR011009">
    <property type="entry name" value="Kinase-like_dom_sf"/>
</dbReference>
<protein>
    <recommendedName>
        <fullName evidence="5">receptor protein-tyrosine kinase</fullName>
        <ecNumber evidence="5">2.7.10.1</ecNumber>
    </recommendedName>
</protein>
<dbReference type="InterPro" id="IPR029071">
    <property type="entry name" value="Ubiquitin-like_domsf"/>
</dbReference>
<dbReference type="Gene3D" id="3.30.200.20">
    <property type="entry name" value="Phosphorylase Kinase, domain 1"/>
    <property type="match status" value="1"/>
</dbReference>
<dbReference type="InterPro" id="IPR020635">
    <property type="entry name" value="Tyr_kinase_cat_dom"/>
</dbReference>
<evidence type="ECO:0000256" key="7">
    <source>
        <dbReference type="ARBA" id="ARBA00022490"/>
    </source>
</evidence>
<evidence type="ECO:0000313" key="22">
    <source>
        <dbReference type="Proteomes" id="UP000035682"/>
    </source>
</evidence>
<dbReference type="GO" id="GO:0048680">
    <property type="term" value="P:positive regulation of axon regeneration"/>
    <property type="evidence" value="ECO:0007669"/>
    <property type="project" value="UniProtKB-ARBA"/>
</dbReference>
<comment type="subcellular location">
    <subcellularLocation>
        <location evidence="1">Cell junction</location>
        <location evidence="1">Focal adhesion</location>
    </subcellularLocation>
    <subcellularLocation>
        <location evidence="3">Cell membrane</location>
        <topology evidence="3">Peripheral membrane protein</topology>
        <orientation evidence="3">Cytoplasmic side</orientation>
    </subcellularLocation>
    <subcellularLocation>
        <location evidence="2">Cell projection</location>
    </subcellularLocation>
    <subcellularLocation>
        <location evidence="4">Cytoplasm</location>
    </subcellularLocation>
</comment>
<dbReference type="Pfam" id="PF21477">
    <property type="entry name" value="FERM_C_FAK1"/>
    <property type="match status" value="1"/>
</dbReference>
<dbReference type="GO" id="GO:0005886">
    <property type="term" value="C:plasma membrane"/>
    <property type="evidence" value="ECO:0007669"/>
    <property type="project" value="UniProtKB-SubCell"/>
</dbReference>
<dbReference type="SMART" id="SM00295">
    <property type="entry name" value="B41"/>
    <property type="match status" value="1"/>
</dbReference>
<keyword evidence="12" id="KW-0067">ATP-binding</keyword>
<keyword evidence="9" id="KW-0808">Transferase</keyword>
<dbReference type="InterPro" id="IPR005189">
    <property type="entry name" value="Focal_adhesion_kin_target_dom"/>
</dbReference>
<keyword evidence="6" id="KW-1003">Cell membrane</keyword>
<dbReference type="InterPro" id="IPR000299">
    <property type="entry name" value="FERM_domain"/>
</dbReference>
<feature type="compositionally biased region" description="Polar residues" evidence="18">
    <location>
        <begin position="76"/>
        <end position="91"/>
    </location>
</feature>
<dbReference type="GO" id="GO:0005524">
    <property type="term" value="F:ATP binding"/>
    <property type="evidence" value="ECO:0007669"/>
    <property type="project" value="UniProtKB-KW"/>
</dbReference>